<dbReference type="SUPFAM" id="SSF55961">
    <property type="entry name" value="Bet v1-like"/>
    <property type="match status" value="1"/>
</dbReference>
<evidence type="ECO:0000259" key="2">
    <source>
        <dbReference type="Pfam" id="PF03364"/>
    </source>
</evidence>
<gene>
    <name evidence="3" type="ORF">SLNWT_3711</name>
</gene>
<evidence type="ECO:0000313" key="3">
    <source>
        <dbReference type="EMBL" id="AJE84087.1"/>
    </source>
</evidence>
<dbReference type="PANTHER" id="PTHR33824:SF7">
    <property type="entry name" value="POLYKETIDE CYCLASE_DEHYDRASE AND LIPID TRANSPORT SUPERFAMILY PROTEIN"/>
    <property type="match status" value="1"/>
</dbReference>
<evidence type="ECO:0000313" key="4">
    <source>
        <dbReference type="Proteomes" id="UP000031523"/>
    </source>
</evidence>
<dbReference type="Proteomes" id="UP000031523">
    <property type="component" value="Chromosome"/>
</dbReference>
<evidence type="ECO:0000256" key="1">
    <source>
        <dbReference type="SAM" id="MobiDB-lite"/>
    </source>
</evidence>
<dbReference type="AlphaFoldDB" id="A0A0B5F179"/>
<name>A0A0B5F179_STRA4</name>
<organism evidence="3 4">
    <name type="scientific">Streptomyces albus (strain ATCC 21838 / DSM 41398 / FERM P-419 / JCM 4703 / NBRC 107858)</name>
    <dbReference type="NCBI Taxonomy" id="1081613"/>
    <lineage>
        <taxon>Bacteria</taxon>
        <taxon>Bacillati</taxon>
        <taxon>Actinomycetota</taxon>
        <taxon>Actinomycetes</taxon>
        <taxon>Kitasatosporales</taxon>
        <taxon>Streptomycetaceae</taxon>
        <taxon>Streptomyces</taxon>
    </lineage>
</organism>
<dbReference type="InterPro" id="IPR047137">
    <property type="entry name" value="ORF3"/>
</dbReference>
<dbReference type="CDD" id="cd07817">
    <property type="entry name" value="SRPBCC_8"/>
    <property type="match status" value="1"/>
</dbReference>
<protein>
    <recommendedName>
        <fullName evidence="2">Coenzyme Q-binding protein COQ10 START domain-containing protein</fullName>
    </recommendedName>
</protein>
<feature type="region of interest" description="Disordered" evidence="1">
    <location>
        <begin position="264"/>
        <end position="329"/>
    </location>
</feature>
<proteinExistence type="predicted"/>
<dbReference type="Pfam" id="PF03364">
    <property type="entry name" value="Polyketide_cyc"/>
    <property type="match status" value="1"/>
</dbReference>
<dbReference type="InterPro" id="IPR023393">
    <property type="entry name" value="START-like_dom_sf"/>
</dbReference>
<accession>A0A0B5F179</accession>
<feature type="region of interest" description="Disordered" evidence="1">
    <location>
        <begin position="1"/>
        <end position="22"/>
    </location>
</feature>
<dbReference type="InterPro" id="IPR005031">
    <property type="entry name" value="COQ10_START"/>
</dbReference>
<keyword evidence="4" id="KW-1185">Reference proteome</keyword>
<feature type="compositionally biased region" description="Basic and acidic residues" evidence="1">
    <location>
        <begin position="1"/>
        <end position="12"/>
    </location>
</feature>
<dbReference type="PANTHER" id="PTHR33824">
    <property type="entry name" value="POLYKETIDE CYCLASE/DEHYDRASE AND LIPID TRANSPORT SUPERFAMILY PROTEIN"/>
    <property type="match status" value="1"/>
</dbReference>
<sequence length="329" mass="36442">MTAMTDKKEAAAPEKSSGLDQLKEQLTSYAQARGQKLVDSVGSKISDLAEGVGGSSEGGSTLLNAGKRVMGGENPLKAFASEKGGELKDKAVDSVKSAFGGGGGKAGTVKVTNIIEHIDIGMPLRTVYDRWTEFEEFSDFTKGVTSVTKSDEIESDWKLKVAFSNRSWKATVQEQIPDDRIVWTSEGAKGTTRGALSFHELGPNLTRIVAVVEYTPAGFFEKTGNIWRAQGRRLRLDLKHFQRYVTFTDDEDLEGWRGEIREGEVVRSHEEGLKDDEEDEGDEEDQDGEEADEDEDEEDYEGEEEEEEEDGGEDEDTEGEEEEEEEEEE</sequence>
<dbReference type="KEGG" id="sals:SLNWT_3711"/>
<feature type="domain" description="Coenzyme Q-binding protein COQ10 START" evidence="2">
    <location>
        <begin position="120"/>
        <end position="241"/>
    </location>
</feature>
<dbReference type="Gene3D" id="3.30.530.20">
    <property type="match status" value="1"/>
</dbReference>
<dbReference type="EMBL" id="CP010519">
    <property type="protein sequence ID" value="AJE84087.1"/>
    <property type="molecule type" value="Genomic_DNA"/>
</dbReference>
<feature type="compositionally biased region" description="Acidic residues" evidence="1">
    <location>
        <begin position="273"/>
        <end position="329"/>
    </location>
</feature>
<reference evidence="3 4" key="1">
    <citation type="submission" date="2015-01" db="EMBL/GenBank/DDBJ databases">
        <title>Enhanced salinomycin production by adjusting the supply of polyketide extender units in Streptomyce albus DSM 41398.</title>
        <authorList>
            <person name="Lu C."/>
        </authorList>
    </citation>
    <scope>NUCLEOTIDE SEQUENCE [LARGE SCALE GENOMIC DNA]</scope>
    <source>
        <strain evidence="4">ATCC 21838 / DSM 41398 / FERM P-419 / JCM 4703 / NBRC 107858</strain>
    </source>
</reference>